<comment type="cofactor">
    <cofactor evidence="1 7">
        <name>pyridoxal 5'-phosphate</name>
        <dbReference type="ChEBI" id="CHEBI:597326"/>
    </cofactor>
</comment>
<comment type="catalytic activity">
    <reaction evidence="5">
        <text>L,L-cystathionine + H2O = L-homocysteine + pyruvate + NH4(+)</text>
        <dbReference type="Rhea" id="RHEA:13965"/>
        <dbReference type="ChEBI" id="CHEBI:15361"/>
        <dbReference type="ChEBI" id="CHEBI:15377"/>
        <dbReference type="ChEBI" id="CHEBI:28938"/>
        <dbReference type="ChEBI" id="CHEBI:58161"/>
        <dbReference type="ChEBI" id="CHEBI:58199"/>
    </reaction>
</comment>
<name>A0A3M0MJG0_9RHOB</name>
<dbReference type="AlphaFoldDB" id="A0A3M0MJG0"/>
<dbReference type="InterPro" id="IPR006233">
    <property type="entry name" value="Cys_b_lyase_bac"/>
</dbReference>
<dbReference type="InterPro" id="IPR015421">
    <property type="entry name" value="PyrdxlP-dep_Trfase_major"/>
</dbReference>
<evidence type="ECO:0000256" key="7">
    <source>
        <dbReference type="RuleBase" id="RU362118"/>
    </source>
</evidence>
<evidence type="ECO:0000313" key="8">
    <source>
        <dbReference type="EMBL" id="RMC37203.1"/>
    </source>
</evidence>
<dbReference type="InterPro" id="IPR015422">
    <property type="entry name" value="PyrdxlP-dep_Trfase_small"/>
</dbReference>
<dbReference type="GO" id="GO:0019346">
    <property type="term" value="P:transsulfuration"/>
    <property type="evidence" value="ECO:0007669"/>
    <property type="project" value="InterPro"/>
</dbReference>
<evidence type="ECO:0000256" key="6">
    <source>
        <dbReference type="PIRSR" id="PIRSR001434-2"/>
    </source>
</evidence>
<dbReference type="FunFam" id="3.40.640.10:FF:000046">
    <property type="entry name" value="Cystathionine gamma-lyase"/>
    <property type="match status" value="1"/>
</dbReference>
<evidence type="ECO:0000313" key="9">
    <source>
        <dbReference type="Proteomes" id="UP000273516"/>
    </source>
</evidence>
<keyword evidence="9" id="KW-1185">Reference proteome</keyword>
<keyword evidence="4 8" id="KW-0456">Lyase</keyword>
<accession>A0A3M0MJG0</accession>
<dbReference type="GO" id="GO:0019450">
    <property type="term" value="P:L-cysteine catabolic process to pyruvate"/>
    <property type="evidence" value="ECO:0007669"/>
    <property type="project" value="TreeGrafter"/>
</dbReference>
<sequence>MRDMTRTVHHPIISEEGYASLAVPTHRASTIVFEDAQSYATRGARDLDGYSYGMHGTPTQRVLEAQITALEGGLKAVVLPSGQAAIAAVFLSVLKPGDHVLLAETAYPPVTGLCRNFLAPLGITWSTYPPGIGAGIETYLTPQTRLIWMESPGSTTMEIEDVPAIARLAQERGILTGIDNTWATPLLFKPLAHGVDFSMQALTKYPGGHSDILMGSVTVTDEALRKGLRDVMRMLGFHTAPDAISLVLRGIETMAVRLVHSGRIAGELAQEISDRHPVEVLSPVLPSDPGHEIWVRDFLGASGLFSVVLPEAWESRLDIALDSLEIFTIGASWGGTRSLIAPMRIADQRITPNPRNDRVILRISVGLEEPDDLRDDLDRFFAILAQK</sequence>
<organism evidence="8 9">
    <name type="scientific">Paracoccus alkanivorans</name>
    <dbReference type="NCBI Taxonomy" id="2116655"/>
    <lineage>
        <taxon>Bacteria</taxon>
        <taxon>Pseudomonadati</taxon>
        <taxon>Pseudomonadota</taxon>
        <taxon>Alphaproteobacteria</taxon>
        <taxon>Rhodobacterales</taxon>
        <taxon>Paracoccaceae</taxon>
        <taxon>Paracoccus</taxon>
    </lineage>
</organism>
<feature type="modified residue" description="N6-(pyridoxal phosphate)lysine" evidence="6">
    <location>
        <position position="204"/>
    </location>
</feature>
<dbReference type="InterPro" id="IPR000277">
    <property type="entry name" value="Cys/Met-Metab_PyrdxlP-dep_enz"/>
</dbReference>
<evidence type="ECO:0000256" key="1">
    <source>
        <dbReference type="ARBA" id="ARBA00001933"/>
    </source>
</evidence>
<evidence type="ECO:0000256" key="5">
    <source>
        <dbReference type="ARBA" id="ARBA00047517"/>
    </source>
</evidence>
<dbReference type="Gene3D" id="3.40.640.10">
    <property type="entry name" value="Type I PLP-dependent aspartate aminotransferase-like (Major domain)"/>
    <property type="match status" value="1"/>
</dbReference>
<evidence type="ECO:0000256" key="3">
    <source>
        <dbReference type="ARBA" id="ARBA00022898"/>
    </source>
</evidence>
<proteinExistence type="inferred from homology"/>
<keyword evidence="3 6" id="KW-0663">Pyridoxal phosphate</keyword>
<dbReference type="PANTHER" id="PTHR43500:SF1">
    <property type="entry name" value="CYSTATHIONINE BETA-LYASE-RELATED"/>
    <property type="match status" value="1"/>
</dbReference>
<dbReference type="SUPFAM" id="SSF53383">
    <property type="entry name" value="PLP-dependent transferases"/>
    <property type="match status" value="1"/>
</dbReference>
<dbReference type="InterPro" id="IPR015424">
    <property type="entry name" value="PyrdxlP-dep_Trfase"/>
</dbReference>
<dbReference type="Gene3D" id="3.90.1150.10">
    <property type="entry name" value="Aspartate Aminotransferase, domain 1"/>
    <property type="match status" value="1"/>
</dbReference>
<dbReference type="GO" id="GO:0030170">
    <property type="term" value="F:pyridoxal phosphate binding"/>
    <property type="evidence" value="ECO:0007669"/>
    <property type="project" value="InterPro"/>
</dbReference>
<dbReference type="PANTHER" id="PTHR43500">
    <property type="entry name" value="CYSTATHIONINE BETA-LYASE-RELATED"/>
    <property type="match status" value="1"/>
</dbReference>
<evidence type="ECO:0000256" key="2">
    <source>
        <dbReference type="ARBA" id="ARBA00009077"/>
    </source>
</evidence>
<dbReference type="GO" id="GO:0047804">
    <property type="term" value="F:cysteine-S-conjugate beta-lyase activity"/>
    <property type="evidence" value="ECO:0007669"/>
    <property type="project" value="InterPro"/>
</dbReference>
<evidence type="ECO:0000256" key="4">
    <source>
        <dbReference type="ARBA" id="ARBA00023239"/>
    </source>
</evidence>
<gene>
    <name evidence="8" type="ORF">C9E81_00075</name>
</gene>
<dbReference type="OrthoDB" id="9805807at2"/>
<comment type="similarity">
    <text evidence="2 7">Belongs to the trans-sulfuration enzymes family.</text>
</comment>
<dbReference type="EMBL" id="QOKZ01000001">
    <property type="protein sequence ID" value="RMC37203.1"/>
    <property type="molecule type" value="Genomic_DNA"/>
</dbReference>
<protein>
    <submittedName>
        <fullName evidence="8">Cystathionine beta-lyase</fullName>
    </submittedName>
</protein>
<comment type="caution">
    <text evidence="8">The sequence shown here is derived from an EMBL/GenBank/DDBJ whole genome shotgun (WGS) entry which is preliminary data.</text>
</comment>
<reference evidence="8 9" key="1">
    <citation type="submission" date="2018-07" db="EMBL/GenBank/DDBJ databases">
        <authorList>
            <person name="Zhang Y."/>
            <person name="Wang L."/>
            <person name="Ma S."/>
        </authorList>
    </citation>
    <scope>NUCLEOTIDE SEQUENCE [LARGE SCALE GENOMIC DNA]</scope>
    <source>
        <strain evidence="8 9">4-2</strain>
    </source>
</reference>
<dbReference type="Pfam" id="PF01053">
    <property type="entry name" value="Cys_Met_Meta_PP"/>
    <property type="match status" value="1"/>
</dbReference>
<dbReference type="RefSeq" id="WP_122110299.1">
    <property type="nucleotide sequence ID" value="NZ_QOKZ01000001.1"/>
</dbReference>
<dbReference type="PIRSF" id="PIRSF001434">
    <property type="entry name" value="CGS"/>
    <property type="match status" value="1"/>
</dbReference>
<dbReference type="Proteomes" id="UP000273516">
    <property type="component" value="Unassembled WGS sequence"/>
</dbReference>